<dbReference type="SUPFAM" id="SSF46785">
    <property type="entry name" value="Winged helix' DNA-binding domain"/>
    <property type="match status" value="1"/>
</dbReference>
<feature type="domain" description="HTH iclR-type" evidence="9">
    <location>
        <begin position="9"/>
        <end position="70"/>
    </location>
</feature>
<dbReference type="AlphaFoldDB" id="A0A6G4AX92"/>
<dbReference type="PANTHER" id="PTHR30136:SF24">
    <property type="entry name" value="HTH-TYPE TRANSCRIPTIONAL REPRESSOR ALLR"/>
    <property type="match status" value="1"/>
</dbReference>
<dbReference type="PANTHER" id="PTHR30136">
    <property type="entry name" value="HELIX-TURN-HELIX TRANSCRIPTIONAL REGULATOR, ICLR FAMILY"/>
    <property type="match status" value="1"/>
</dbReference>
<keyword evidence="5" id="KW-0804">Transcription</keyword>
<comment type="caution">
    <text evidence="11">The sequence shown here is derived from an EMBL/GenBank/DDBJ whole genome shotgun (WGS) entry which is preliminary data.</text>
</comment>
<evidence type="ECO:0000256" key="1">
    <source>
        <dbReference type="ARBA" id="ARBA00022798"/>
    </source>
</evidence>
<evidence type="ECO:0000256" key="3">
    <source>
        <dbReference type="ARBA" id="ARBA00023125"/>
    </source>
</evidence>
<dbReference type="Proteomes" id="UP000476310">
    <property type="component" value="Unassembled WGS sequence"/>
</dbReference>
<dbReference type="GO" id="GO:0045892">
    <property type="term" value="P:negative regulation of DNA-templated transcription"/>
    <property type="evidence" value="ECO:0007669"/>
    <property type="project" value="TreeGrafter"/>
</dbReference>
<dbReference type="PROSITE" id="PS51077">
    <property type="entry name" value="HTH_ICLR"/>
    <property type="match status" value="1"/>
</dbReference>
<feature type="region of interest" description="Disordered" evidence="8">
    <location>
        <begin position="251"/>
        <end position="275"/>
    </location>
</feature>
<name>A0A6G4AX92_9ACTN</name>
<dbReference type="Pfam" id="PF09339">
    <property type="entry name" value="HTH_IclR"/>
    <property type="match status" value="1"/>
</dbReference>
<dbReference type="Pfam" id="PF01614">
    <property type="entry name" value="IclR_C"/>
    <property type="match status" value="1"/>
</dbReference>
<evidence type="ECO:0000256" key="5">
    <source>
        <dbReference type="ARBA" id="ARBA00023163"/>
    </source>
</evidence>
<accession>A0A6G4AX92</accession>
<dbReference type="SMART" id="SM00346">
    <property type="entry name" value="HTH_ICLR"/>
    <property type="match status" value="1"/>
</dbReference>
<dbReference type="InterPro" id="IPR005471">
    <property type="entry name" value="Tscrpt_reg_IclR_N"/>
</dbReference>
<dbReference type="Gene3D" id="3.30.450.40">
    <property type="match status" value="1"/>
</dbReference>
<dbReference type="InterPro" id="IPR011991">
    <property type="entry name" value="ArsR-like_HTH"/>
</dbReference>
<evidence type="ECO:0000256" key="6">
    <source>
        <dbReference type="ARBA" id="ARBA00058938"/>
    </source>
</evidence>
<keyword evidence="2" id="KW-0805">Transcription regulation</keyword>
<evidence type="ECO:0000256" key="7">
    <source>
        <dbReference type="ARBA" id="ARBA00070406"/>
    </source>
</evidence>
<evidence type="ECO:0000259" key="10">
    <source>
        <dbReference type="PROSITE" id="PS51078"/>
    </source>
</evidence>
<dbReference type="Gene3D" id="1.10.10.10">
    <property type="entry name" value="Winged helix-like DNA-binding domain superfamily/Winged helix DNA-binding domain"/>
    <property type="match status" value="1"/>
</dbReference>
<protein>
    <recommendedName>
        <fullName evidence="7">Glycerol operon regulatory protein</fullName>
    </recommendedName>
</protein>
<reference evidence="11" key="1">
    <citation type="submission" date="2020-02" db="EMBL/GenBank/DDBJ databases">
        <title>A new Streptomyces sp. for controlling soil-borne diseases.</title>
        <authorList>
            <person name="Li X."/>
            <person name="Tian Y."/>
            <person name="Gao K."/>
        </authorList>
    </citation>
    <scope>NUCLEOTIDE SEQUENCE [LARGE SCALE GENOMIC DNA]</scope>
    <source>
        <strain evidence="11">0250</strain>
    </source>
</reference>
<keyword evidence="3" id="KW-0238">DNA-binding</keyword>
<comment type="function">
    <text evidence="6">May be an activator protein for the gylABX operon.</text>
</comment>
<dbReference type="FunFam" id="1.10.10.10:FF:000056">
    <property type="entry name" value="IclR family transcriptional regulator"/>
    <property type="match status" value="1"/>
</dbReference>
<dbReference type="InterPro" id="IPR036388">
    <property type="entry name" value="WH-like_DNA-bd_sf"/>
</dbReference>
<dbReference type="GO" id="GO:0003677">
    <property type="term" value="F:DNA binding"/>
    <property type="evidence" value="ECO:0007669"/>
    <property type="project" value="UniProtKB-KW"/>
</dbReference>
<keyword evidence="1" id="KW-0319">Glycerol metabolism</keyword>
<keyword evidence="4" id="KW-0010">Activator</keyword>
<gene>
    <name evidence="11" type="ORF">G4H13_45425</name>
</gene>
<dbReference type="PROSITE" id="PS51078">
    <property type="entry name" value="ICLR_ED"/>
    <property type="match status" value="1"/>
</dbReference>
<organism evidence="11 12">
    <name type="scientific">Streptomyces rhizosphaericus</name>
    <dbReference type="NCBI Taxonomy" id="114699"/>
    <lineage>
        <taxon>Bacteria</taxon>
        <taxon>Bacillati</taxon>
        <taxon>Actinomycetota</taxon>
        <taxon>Actinomycetes</taxon>
        <taxon>Kitasatosporales</taxon>
        <taxon>Streptomycetaceae</taxon>
        <taxon>Streptomyces</taxon>
        <taxon>Streptomyces violaceusniger group</taxon>
    </lineage>
</organism>
<evidence type="ECO:0000256" key="4">
    <source>
        <dbReference type="ARBA" id="ARBA00023159"/>
    </source>
</evidence>
<keyword evidence="12" id="KW-1185">Reference proteome</keyword>
<dbReference type="GO" id="GO:0006071">
    <property type="term" value="P:glycerol metabolic process"/>
    <property type="evidence" value="ECO:0007669"/>
    <property type="project" value="UniProtKB-KW"/>
</dbReference>
<evidence type="ECO:0000313" key="12">
    <source>
        <dbReference type="Proteomes" id="UP000476310"/>
    </source>
</evidence>
<proteinExistence type="predicted"/>
<dbReference type="InterPro" id="IPR050707">
    <property type="entry name" value="HTH_MetabolicPath_Reg"/>
</dbReference>
<evidence type="ECO:0000259" key="9">
    <source>
        <dbReference type="PROSITE" id="PS51077"/>
    </source>
</evidence>
<dbReference type="InterPro" id="IPR014757">
    <property type="entry name" value="Tscrpt_reg_IclR_C"/>
</dbReference>
<dbReference type="CDD" id="cd00090">
    <property type="entry name" value="HTH_ARSR"/>
    <property type="match status" value="1"/>
</dbReference>
<dbReference type="GO" id="GO:0003700">
    <property type="term" value="F:DNA-binding transcription factor activity"/>
    <property type="evidence" value="ECO:0007669"/>
    <property type="project" value="TreeGrafter"/>
</dbReference>
<evidence type="ECO:0000256" key="2">
    <source>
        <dbReference type="ARBA" id="ARBA00023015"/>
    </source>
</evidence>
<dbReference type="RefSeq" id="WP_164436718.1">
    <property type="nucleotide sequence ID" value="NZ_JAAIKT010000115.1"/>
</dbReference>
<dbReference type="InterPro" id="IPR036390">
    <property type="entry name" value="WH_DNA-bd_sf"/>
</dbReference>
<dbReference type="SUPFAM" id="SSF55781">
    <property type="entry name" value="GAF domain-like"/>
    <property type="match status" value="1"/>
</dbReference>
<feature type="domain" description="IclR-ED" evidence="10">
    <location>
        <begin position="71"/>
        <end position="262"/>
    </location>
</feature>
<dbReference type="EMBL" id="JAAIKT010000115">
    <property type="protein sequence ID" value="NEW77374.1"/>
    <property type="molecule type" value="Genomic_DNA"/>
</dbReference>
<evidence type="ECO:0000256" key="8">
    <source>
        <dbReference type="SAM" id="MobiDB-lite"/>
    </source>
</evidence>
<dbReference type="InterPro" id="IPR029016">
    <property type="entry name" value="GAF-like_dom_sf"/>
</dbReference>
<sequence length="275" mass="29932">MTDQATYRIQSLARGLALLSEIASSVGDLTAAELSRRIGVSRQTTYHLLHTLRQAGYVEQAAGQRYRLGWSVTTLVDGYARQVAPPREALDLLTELAQRSGESCSLSAWSGNDVVLIAKEPGVHTVRVADLDIGQHGALHARAAAKTLLAHCSPERRQEVFSELTFERYTQNTITDPVTFGAEIERASIDGFATDHGELVEDMTCVASCVNMDGTDFAFTILAPSERYAIRAEDYNDAVLALADVGRRPRTATQTAVDAHGSRQAARSSRKEAVR</sequence>
<evidence type="ECO:0000313" key="11">
    <source>
        <dbReference type="EMBL" id="NEW77374.1"/>
    </source>
</evidence>